<evidence type="ECO:0000313" key="2">
    <source>
        <dbReference type="EMBL" id="MDT8977313.1"/>
    </source>
</evidence>
<sequence>MKAKKMFVAFLMAVVMVVTSPSVFAYTGFGDTLQEAVMLYRWGYSYEDQFTLPIDNINDYDYYVIDYTNGDQSAMGFHISMKPQPGVIYDLQLIETDSNGRIIKVTDYNDNTIEKNIWHSLYNGHKAYIRVSSHGFNDYGKDYTLKFKRVV</sequence>
<dbReference type="Proteomes" id="UP001250538">
    <property type="component" value="Unassembled WGS sequence"/>
</dbReference>
<evidence type="ECO:0000256" key="1">
    <source>
        <dbReference type="SAM" id="SignalP"/>
    </source>
</evidence>
<keyword evidence="1" id="KW-0732">Signal</keyword>
<keyword evidence="3" id="KW-1185">Reference proteome</keyword>
<evidence type="ECO:0000313" key="3">
    <source>
        <dbReference type="Proteomes" id="UP001250538"/>
    </source>
</evidence>
<feature type="chain" id="PRO_5042479041" evidence="1">
    <location>
        <begin position="26"/>
        <end position="151"/>
    </location>
</feature>
<reference evidence="3" key="1">
    <citation type="submission" date="2023-09" db="EMBL/GenBank/DDBJ databases">
        <title>Paenibacillus sp. chi10 Genome sequencing and assembly.</title>
        <authorList>
            <person name="Kim I."/>
        </authorList>
    </citation>
    <scope>NUCLEOTIDE SEQUENCE [LARGE SCALE GENOMIC DNA]</scope>
    <source>
        <strain evidence="3">chi10</strain>
    </source>
</reference>
<protein>
    <submittedName>
        <fullName evidence="2">Uncharacterized protein</fullName>
    </submittedName>
</protein>
<dbReference type="EMBL" id="JAVYAA010000003">
    <property type="protein sequence ID" value="MDT8977313.1"/>
    <property type="molecule type" value="Genomic_DNA"/>
</dbReference>
<dbReference type="AlphaFoldDB" id="A0AAJ2JUI7"/>
<accession>A0AAJ2JUI7</accession>
<proteinExistence type="predicted"/>
<organism evidence="2 3">
    <name type="scientific">Paenibacillus suaedae</name>
    <dbReference type="NCBI Taxonomy" id="3077233"/>
    <lineage>
        <taxon>Bacteria</taxon>
        <taxon>Bacillati</taxon>
        <taxon>Bacillota</taxon>
        <taxon>Bacilli</taxon>
        <taxon>Bacillales</taxon>
        <taxon>Paenibacillaceae</taxon>
        <taxon>Paenibacillus</taxon>
    </lineage>
</organism>
<name>A0AAJ2JUI7_9BACL</name>
<gene>
    <name evidence="2" type="ORF">RQP50_13835</name>
</gene>
<feature type="signal peptide" evidence="1">
    <location>
        <begin position="1"/>
        <end position="25"/>
    </location>
</feature>
<dbReference type="RefSeq" id="WP_142542908.1">
    <property type="nucleotide sequence ID" value="NZ_JAVYAA010000003.1"/>
</dbReference>
<comment type="caution">
    <text evidence="2">The sequence shown here is derived from an EMBL/GenBank/DDBJ whole genome shotgun (WGS) entry which is preliminary data.</text>
</comment>